<dbReference type="Proteomes" id="UP000054632">
    <property type="component" value="Unassembled WGS sequence"/>
</dbReference>
<gene>
    <name evidence="1" type="ORF">T4A_10168</name>
</gene>
<proteinExistence type="predicted"/>
<organism evidence="1 2">
    <name type="scientific">Trichinella pseudospiralis</name>
    <name type="common">Parasitic roundworm</name>
    <dbReference type="NCBI Taxonomy" id="6337"/>
    <lineage>
        <taxon>Eukaryota</taxon>
        <taxon>Metazoa</taxon>
        <taxon>Ecdysozoa</taxon>
        <taxon>Nematoda</taxon>
        <taxon>Enoplea</taxon>
        <taxon>Dorylaimia</taxon>
        <taxon>Trichinellida</taxon>
        <taxon>Trichinellidae</taxon>
        <taxon>Trichinella</taxon>
    </lineage>
</organism>
<dbReference type="EMBL" id="JYDR01000340">
    <property type="protein sequence ID" value="KRY64608.1"/>
    <property type="molecule type" value="Genomic_DNA"/>
</dbReference>
<reference evidence="1 2" key="1">
    <citation type="submission" date="2015-01" db="EMBL/GenBank/DDBJ databases">
        <title>Evolution of Trichinella species and genotypes.</title>
        <authorList>
            <person name="Korhonen P.K."/>
            <person name="Edoardo P."/>
            <person name="Giuseppe L.R."/>
            <person name="Gasser R.B."/>
        </authorList>
    </citation>
    <scope>NUCLEOTIDE SEQUENCE [LARGE SCALE GENOMIC DNA]</scope>
    <source>
        <strain evidence="1">ISS13</strain>
    </source>
</reference>
<protein>
    <submittedName>
        <fullName evidence="1">Uncharacterized protein</fullName>
    </submittedName>
</protein>
<accession>A0A0V1DSP5</accession>
<feature type="non-terminal residue" evidence="1">
    <location>
        <position position="235"/>
    </location>
</feature>
<evidence type="ECO:0000313" key="1">
    <source>
        <dbReference type="EMBL" id="KRY64608.1"/>
    </source>
</evidence>
<sequence length="235" mass="27326">METIESEMCNIKSKQHTQQQRRCLRTHCNLIGLNIQTTIKPQCALNSVSHVDLWAVDLLSACGSTQTPHEHKSTLVEEFEVSPPYPLYMQVELFSYPNFFWKVHSTTTFLSADTLQSLSLNIQTTHQTTVYFEQCRYVYSHTWTFGLSTCCLHVVAHRHHMNTSQLWSRSLRCRHPIPYICRSNFFHIPTFFGKSTSVGWRPLFNLFGYQIVLLSSPPAADSPRMCFSWFSQFFN</sequence>
<name>A0A0V1DSP5_TRIPS</name>
<comment type="caution">
    <text evidence="1">The sequence shown here is derived from an EMBL/GenBank/DDBJ whole genome shotgun (WGS) entry which is preliminary data.</text>
</comment>
<dbReference type="AlphaFoldDB" id="A0A0V1DSP5"/>
<evidence type="ECO:0000313" key="2">
    <source>
        <dbReference type="Proteomes" id="UP000054632"/>
    </source>
</evidence>